<evidence type="ECO:0000259" key="6">
    <source>
        <dbReference type="PROSITE" id="PS50234"/>
    </source>
</evidence>
<feature type="domain" description="RING-type" evidence="5">
    <location>
        <begin position="11"/>
        <end position="53"/>
    </location>
</feature>
<protein>
    <submittedName>
        <fullName evidence="7">Uncharacterized protein</fullName>
    </submittedName>
</protein>
<dbReference type="SMART" id="SM00184">
    <property type="entry name" value="RING"/>
    <property type="match status" value="1"/>
</dbReference>
<evidence type="ECO:0000256" key="2">
    <source>
        <dbReference type="ARBA" id="ARBA00022833"/>
    </source>
</evidence>
<dbReference type="Gene3D" id="3.40.50.410">
    <property type="entry name" value="von Willebrand factor, type A domain"/>
    <property type="match status" value="1"/>
</dbReference>
<evidence type="ECO:0000256" key="1">
    <source>
        <dbReference type="ARBA" id="ARBA00022771"/>
    </source>
</evidence>
<dbReference type="EMBL" id="CAJOBC010007967">
    <property type="protein sequence ID" value="CAF3948636.1"/>
    <property type="molecule type" value="Genomic_DNA"/>
</dbReference>
<evidence type="ECO:0000313" key="9">
    <source>
        <dbReference type="Proteomes" id="UP000663829"/>
    </source>
</evidence>
<feature type="domain" description="VWFA" evidence="6">
    <location>
        <begin position="206"/>
        <end position="379"/>
    </location>
</feature>
<dbReference type="Proteomes" id="UP000663829">
    <property type="component" value="Unassembled WGS sequence"/>
</dbReference>
<dbReference type="PROSITE" id="PS50234">
    <property type="entry name" value="VWFA"/>
    <property type="match status" value="1"/>
</dbReference>
<feature type="region of interest" description="Disordered" evidence="4">
    <location>
        <begin position="595"/>
        <end position="615"/>
    </location>
</feature>
<dbReference type="OrthoDB" id="687730at2759"/>
<dbReference type="EMBL" id="CAJNOQ010007966">
    <property type="protein sequence ID" value="CAF1184335.1"/>
    <property type="molecule type" value="Genomic_DNA"/>
</dbReference>
<dbReference type="Pfam" id="PF00092">
    <property type="entry name" value="VWA"/>
    <property type="match status" value="1"/>
</dbReference>
<evidence type="ECO:0000313" key="8">
    <source>
        <dbReference type="EMBL" id="CAF3948636.1"/>
    </source>
</evidence>
<dbReference type="Gene3D" id="3.30.40.10">
    <property type="entry name" value="Zinc/RING finger domain, C3HC4 (zinc finger)"/>
    <property type="match status" value="1"/>
</dbReference>
<keyword evidence="1 3" id="KW-0479">Metal-binding</keyword>
<dbReference type="Proteomes" id="UP000681722">
    <property type="component" value="Unassembled WGS sequence"/>
</dbReference>
<evidence type="ECO:0000256" key="4">
    <source>
        <dbReference type="SAM" id="MobiDB-lite"/>
    </source>
</evidence>
<comment type="caution">
    <text evidence="7">The sequence shown here is derived from an EMBL/GenBank/DDBJ whole genome shotgun (WGS) entry which is preliminary data.</text>
</comment>
<dbReference type="PANTHER" id="PTHR10579">
    <property type="entry name" value="CALCIUM-ACTIVATED CHLORIDE CHANNEL REGULATOR"/>
    <property type="match status" value="1"/>
</dbReference>
<evidence type="ECO:0000313" key="7">
    <source>
        <dbReference type="EMBL" id="CAF1184335.1"/>
    </source>
</evidence>
<dbReference type="InterPro" id="IPR051266">
    <property type="entry name" value="CLCR"/>
</dbReference>
<dbReference type="SMART" id="SM00327">
    <property type="entry name" value="VWA"/>
    <property type="match status" value="1"/>
</dbReference>
<dbReference type="Pfam" id="PF13639">
    <property type="entry name" value="zf-RING_2"/>
    <property type="match status" value="1"/>
</dbReference>
<name>A0A814UZI6_9BILA</name>
<gene>
    <name evidence="7" type="ORF">GPM918_LOCUS22868</name>
    <name evidence="8" type="ORF">SRO942_LOCUS22867</name>
</gene>
<dbReference type="SUPFAM" id="SSF57850">
    <property type="entry name" value="RING/U-box"/>
    <property type="match status" value="1"/>
</dbReference>
<accession>A0A814UZI6</accession>
<keyword evidence="9" id="KW-1185">Reference proteome</keyword>
<dbReference type="SUPFAM" id="SSF53300">
    <property type="entry name" value="vWA-like"/>
    <property type="match status" value="1"/>
</dbReference>
<dbReference type="Pfam" id="PF25524">
    <property type="entry name" value="RSLD_CPSF6"/>
    <property type="match status" value="1"/>
</dbReference>
<dbReference type="CDD" id="cd16448">
    <property type="entry name" value="RING-H2"/>
    <property type="match status" value="1"/>
</dbReference>
<dbReference type="PROSITE" id="PS50089">
    <property type="entry name" value="ZF_RING_2"/>
    <property type="match status" value="1"/>
</dbReference>
<evidence type="ECO:0000259" key="5">
    <source>
        <dbReference type="PROSITE" id="PS50089"/>
    </source>
</evidence>
<keyword evidence="2" id="KW-0862">Zinc</keyword>
<proteinExistence type="predicted"/>
<dbReference type="InterPro" id="IPR001841">
    <property type="entry name" value="Znf_RING"/>
</dbReference>
<dbReference type="InterPro" id="IPR013083">
    <property type="entry name" value="Znf_RING/FYVE/PHD"/>
</dbReference>
<organism evidence="7 9">
    <name type="scientific">Didymodactylos carnosus</name>
    <dbReference type="NCBI Taxonomy" id="1234261"/>
    <lineage>
        <taxon>Eukaryota</taxon>
        <taxon>Metazoa</taxon>
        <taxon>Spiralia</taxon>
        <taxon>Gnathifera</taxon>
        <taxon>Rotifera</taxon>
        <taxon>Eurotatoria</taxon>
        <taxon>Bdelloidea</taxon>
        <taxon>Philodinida</taxon>
        <taxon>Philodinidae</taxon>
        <taxon>Didymodactylos</taxon>
    </lineage>
</organism>
<dbReference type="AlphaFoldDB" id="A0A814UZI6"/>
<reference evidence="7" key="1">
    <citation type="submission" date="2021-02" db="EMBL/GenBank/DDBJ databases">
        <authorList>
            <person name="Nowell W R."/>
        </authorList>
    </citation>
    <scope>NUCLEOTIDE SEQUENCE</scope>
</reference>
<sequence>MSGQIPTSDVCSICLSPMVQGEPLYTTSCSHTFHFSCITNTIKSKIDECPLCRTAIDQSLIQVLQPVSSTILSTTAPPSTPVQQTTSRFSFLNVIDNAVKSVVSVVGNTFQRSSISTPKKLDTNDSLYTIGEDLVDEKALNELAAERARRQATRQNKSMTELIKVSTILEFVNVHCDDERDTFAMLTLKAPTDSGESEDDVRTSLDLVCVVDKSGSMQGEKIALLKKTLSYIVEQLKSTDRLSIISFDTVANDVLGGLKMMTTDKKVVVENKIQTHACLNAGGGTHIGSGLQMGINLLNQRKTKNPLTSLLLLTDGQDNQLCDYSDLIQRIPQGCTIHTFGYGQDHWAHVLSQIAEQGHGTFTFIEKLDKIPDAFAAALGGLFTCIGQQLEVKIEFDENYKITEVLSTYPHTNQLPNQTTTVTLNDLNADETRDLVFRIHVPKVDQEQEQQAIGRVSLRYLDPGSGQQLNTESESFSLNRSRLPTDIASNYALDVQRNRCYAARALKEAVKYANANEMEKAEKVLKDVIDKIKSSISVNDQLCQQLIQDLERKYNDRVQFASTMTNMHMQHGQQRATYSCEATISAQNYMTRGNLDQDQQQEESESPSDEASEVGDIVDNDVITDNWAQNLNEYYSHDEDSILIPLNQCRTLIKMLKNSSILSLYLLLNLQN</sequence>
<dbReference type="InterPro" id="IPR057951">
    <property type="entry name" value="CPSF6/7_RSLD_N"/>
</dbReference>
<dbReference type="PANTHER" id="PTHR10579:SF43">
    <property type="entry name" value="ZINC FINGER (C3HC4-TYPE RING FINGER) FAMILY PROTEIN"/>
    <property type="match status" value="1"/>
</dbReference>
<dbReference type="GO" id="GO:0008270">
    <property type="term" value="F:zinc ion binding"/>
    <property type="evidence" value="ECO:0007669"/>
    <property type="project" value="UniProtKB-KW"/>
</dbReference>
<dbReference type="InterPro" id="IPR002035">
    <property type="entry name" value="VWF_A"/>
</dbReference>
<keyword evidence="1 3" id="KW-0863">Zinc-finger</keyword>
<evidence type="ECO:0000256" key="3">
    <source>
        <dbReference type="PROSITE-ProRule" id="PRU00175"/>
    </source>
</evidence>
<dbReference type="InterPro" id="IPR036465">
    <property type="entry name" value="vWFA_dom_sf"/>
</dbReference>
<feature type="compositionally biased region" description="Acidic residues" evidence="4">
    <location>
        <begin position="599"/>
        <end position="615"/>
    </location>
</feature>